<dbReference type="Gene3D" id="2.30.42.10">
    <property type="match status" value="1"/>
</dbReference>
<dbReference type="SUPFAM" id="SSF50156">
    <property type="entry name" value="PDZ domain-like"/>
    <property type="match status" value="1"/>
</dbReference>
<evidence type="ECO:0000256" key="1">
    <source>
        <dbReference type="ARBA" id="ARBA00009179"/>
    </source>
</evidence>
<name>A0A9E2L6S3_9BACT</name>
<dbReference type="GO" id="GO:0007165">
    <property type="term" value="P:signal transduction"/>
    <property type="evidence" value="ECO:0007669"/>
    <property type="project" value="TreeGrafter"/>
</dbReference>
<dbReference type="GO" id="GO:0030288">
    <property type="term" value="C:outer membrane-bounded periplasmic space"/>
    <property type="evidence" value="ECO:0007669"/>
    <property type="project" value="TreeGrafter"/>
</dbReference>
<dbReference type="InterPro" id="IPR036034">
    <property type="entry name" value="PDZ_sf"/>
</dbReference>
<dbReference type="SMART" id="SM00245">
    <property type="entry name" value="TSPc"/>
    <property type="match status" value="1"/>
</dbReference>
<dbReference type="CDD" id="cd06782">
    <property type="entry name" value="cpPDZ_CPP-like"/>
    <property type="match status" value="1"/>
</dbReference>
<dbReference type="CDD" id="cd07560">
    <property type="entry name" value="Peptidase_S41_CPP"/>
    <property type="match status" value="1"/>
</dbReference>
<feature type="domain" description="PDZ" evidence="7">
    <location>
        <begin position="80"/>
        <end position="156"/>
    </location>
</feature>
<dbReference type="InterPro" id="IPR055210">
    <property type="entry name" value="CtpA/B_N"/>
</dbReference>
<evidence type="ECO:0000313" key="9">
    <source>
        <dbReference type="Proteomes" id="UP000823865"/>
    </source>
</evidence>
<dbReference type="InterPro" id="IPR005151">
    <property type="entry name" value="Tail-specific_protease"/>
</dbReference>
<gene>
    <name evidence="8" type="ORF">H9789_09475</name>
</gene>
<feature type="chain" id="PRO_5038386340" evidence="6">
    <location>
        <begin position="21"/>
        <end position="528"/>
    </location>
</feature>
<evidence type="ECO:0000256" key="5">
    <source>
        <dbReference type="RuleBase" id="RU004404"/>
    </source>
</evidence>
<keyword evidence="3 5" id="KW-0378">Hydrolase</keyword>
<evidence type="ECO:0000256" key="3">
    <source>
        <dbReference type="ARBA" id="ARBA00022801"/>
    </source>
</evidence>
<feature type="signal peptide" evidence="6">
    <location>
        <begin position="1"/>
        <end position="20"/>
    </location>
</feature>
<evidence type="ECO:0000256" key="2">
    <source>
        <dbReference type="ARBA" id="ARBA00022670"/>
    </source>
</evidence>
<dbReference type="PROSITE" id="PS50106">
    <property type="entry name" value="PDZ"/>
    <property type="match status" value="1"/>
</dbReference>
<dbReference type="EMBL" id="JAHLFU010000197">
    <property type="protein sequence ID" value="MBU3854021.1"/>
    <property type="molecule type" value="Genomic_DNA"/>
</dbReference>
<evidence type="ECO:0000313" key="8">
    <source>
        <dbReference type="EMBL" id="MBU3854021.1"/>
    </source>
</evidence>
<evidence type="ECO:0000256" key="4">
    <source>
        <dbReference type="ARBA" id="ARBA00022825"/>
    </source>
</evidence>
<comment type="similarity">
    <text evidence="1 5">Belongs to the peptidase S41A family.</text>
</comment>
<dbReference type="InterPro" id="IPR001478">
    <property type="entry name" value="PDZ"/>
</dbReference>
<dbReference type="GO" id="GO:0006508">
    <property type="term" value="P:proteolysis"/>
    <property type="evidence" value="ECO:0007669"/>
    <property type="project" value="UniProtKB-KW"/>
</dbReference>
<dbReference type="SUPFAM" id="SSF52096">
    <property type="entry name" value="ClpP/crotonase"/>
    <property type="match status" value="1"/>
</dbReference>
<dbReference type="PANTHER" id="PTHR32060:SF30">
    <property type="entry name" value="CARBOXY-TERMINAL PROCESSING PROTEASE CTPA"/>
    <property type="match status" value="1"/>
</dbReference>
<dbReference type="Gene3D" id="3.30.750.44">
    <property type="match status" value="1"/>
</dbReference>
<dbReference type="Proteomes" id="UP000823865">
    <property type="component" value="Unassembled WGS sequence"/>
</dbReference>
<dbReference type="SMART" id="SM00228">
    <property type="entry name" value="PDZ"/>
    <property type="match status" value="1"/>
</dbReference>
<dbReference type="GO" id="GO:0008236">
    <property type="term" value="F:serine-type peptidase activity"/>
    <property type="evidence" value="ECO:0007669"/>
    <property type="project" value="UniProtKB-KW"/>
</dbReference>
<keyword evidence="6" id="KW-0732">Signal</keyword>
<dbReference type="Gene3D" id="3.90.226.10">
    <property type="entry name" value="2-enoyl-CoA Hydratase, Chain A, domain 1"/>
    <property type="match status" value="1"/>
</dbReference>
<dbReference type="InterPro" id="IPR004447">
    <property type="entry name" value="Peptidase_S41A"/>
</dbReference>
<dbReference type="Pfam" id="PF22694">
    <property type="entry name" value="CtpB_N-like"/>
    <property type="match status" value="1"/>
</dbReference>
<dbReference type="AlphaFoldDB" id="A0A9E2L6S3"/>
<evidence type="ECO:0000256" key="6">
    <source>
        <dbReference type="SAM" id="SignalP"/>
    </source>
</evidence>
<dbReference type="GO" id="GO:0004175">
    <property type="term" value="F:endopeptidase activity"/>
    <property type="evidence" value="ECO:0007669"/>
    <property type="project" value="TreeGrafter"/>
</dbReference>
<dbReference type="Pfam" id="PF13180">
    <property type="entry name" value="PDZ_2"/>
    <property type="match status" value="1"/>
</dbReference>
<dbReference type="Pfam" id="PF03572">
    <property type="entry name" value="Peptidase_S41"/>
    <property type="match status" value="1"/>
</dbReference>
<organism evidence="8 9">
    <name type="scientific">Candidatus Paraprevotella stercoravium</name>
    <dbReference type="NCBI Taxonomy" id="2838725"/>
    <lineage>
        <taxon>Bacteria</taxon>
        <taxon>Pseudomonadati</taxon>
        <taxon>Bacteroidota</taxon>
        <taxon>Bacteroidia</taxon>
        <taxon>Bacteroidales</taxon>
        <taxon>Prevotellaceae</taxon>
        <taxon>Paraprevotella</taxon>
    </lineage>
</organism>
<keyword evidence="4 5" id="KW-0720">Serine protease</keyword>
<keyword evidence="2 5" id="KW-0645">Protease</keyword>
<comment type="caution">
    <text evidence="8">The sequence shown here is derived from an EMBL/GenBank/DDBJ whole genome shotgun (WGS) entry which is preliminary data.</text>
</comment>
<proteinExistence type="inferred from homology"/>
<accession>A0A9E2L6S3</accession>
<reference evidence="8" key="2">
    <citation type="submission" date="2021-04" db="EMBL/GenBank/DDBJ databases">
        <authorList>
            <person name="Gilroy R."/>
        </authorList>
    </citation>
    <scope>NUCLEOTIDE SEQUENCE</scope>
    <source>
        <strain evidence="8">G3-2149</strain>
    </source>
</reference>
<dbReference type="PANTHER" id="PTHR32060">
    <property type="entry name" value="TAIL-SPECIFIC PROTEASE"/>
    <property type="match status" value="1"/>
</dbReference>
<sequence length="528" mass="59285">MKKNICLCLLAALCCLPTWAQQKNAASSYEASIKKLYMAHLAISSLYVDTVDTDKLTEDAIVGMLKELDPHSAYSNAKDTKAMNEPLQGNFEGIGVQYNMLDDTLFVIQPVSKGPSEKAGILAGDRIISVNDTAIAGVKMSREEIMRRLKGPKGSVVHLGVIRNGIDEVLTFDVKRDKIPMTSVDAAYMVTPKTGLIRISSFGAKTHDELQKAMKKLKDQGMKNLILDLQQNGGGYLGAAIDIANEFLEQNDLIVYTKGRRAPYSEYKAKGNGSFKDGKIAVLVDEYTASAAEIVTGSIQDHDRGVVIGRRTFGKGLVQRPLDLPDGSQLRLTIARYYTPVGRCIQKPYENGNRTSYNMDVINRYNRGELVHADSIHFPDSLKYKTLKKGRIVYGGGGIMPDYFIPLDTTKYTKYHRELVAKGIVTNTSLKYSDRYRKQIQKQYKDFDSFLKNFQVGEEEMAILNEEAEKRSVKPKDEEERAKTLPQLKLQLKALLARDLWDMSEYFQVMNQENEAVKKAVELLEEKR</sequence>
<protein>
    <submittedName>
        <fullName evidence="8">S41 family peptidase</fullName>
    </submittedName>
</protein>
<reference evidence="8" key="1">
    <citation type="journal article" date="2021" name="PeerJ">
        <title>Extensive microbial diversity within the chicken gut microbiome revealed by metagenomics and culture.</title>
        <authorList>
            <person name="Gilroy R."/>
            <person name="Ravi A."/>
            <person name="Getino M."/>
            <person name="Pursley I."/>
            <person name="Horton D.L."/>
            <person name="Alikhan N.F."/>
            <person name="Baker D."/>
            <person name="Gharbi K."/>
            <person name="Hall N."/>
            <person name="Watson M."/>
            <person name="Adriaenssens E.M."/>
            <person name="Foster-Nyarko E."/>
            <person name="Jarju S."/>
            <person name="Secka A."/>
            <person name="Antonio M."/>
            <person name="Oren A."/>
            <person name="Chaudhuri R.R."/>
            <person name="La Ragione R."/>
            <person name="Hildebrand F."/>
            <person name="Pallen M.J."/>
        </authorList>
    </citation>
    <scope>NUCLEOTIDE SEQUENCE</scope>
    <source>
        <strain evidence="8">G3-2149</strain>
    </source>
</reference>
<dbReference type="NCBIfam" id="TIGR00225">
    <property type="entry name" value="prc"/>
    <property type="match status" value="1"/>
</dbReference>
<dbReference type="InterPro" id="IPR029045">
    <property type="entry name" value="ClpP/crotonase-like_dom_sf"/>
</dbReference>
<evidence type="ECO:0000259" key="7">
    <source>
        <dbReference type="PROSITE" id="PS50106"/>
    </source>
</evidence>